<dbReference type="KEGG" id="trg:TRUGW13939_05237"/>
<dbReference type="OrthoDB" id="3645574at2759"/>
<sequence>MPERLEIDGRSPISYDSAHEEEYNVINRLSYLPAIHKLYDDLWAQRNSIAALVKHHLRLRSQDTCSVLPTDQWIRGGFNLCVLVQVVSSGVSRKLVFRCPMPHKVKGIVDEKLSCEVGAYVWMQENCPAIRIPHLFGFGFTDGRSFTHAKCRPFHIRVRRVFWRFIRNFLQLPLLSQYTYHPATDKTHYAYTLLEYIGPETGEMLQNTWEKQRSNPAQRRRLFRGMAKIVLSLARIPQPKIGSFQFNYDGTITLSNRALSCSIAILENDGAKRVMQKNDTYNCTDSFVSDMITFHDNRFLNQPNAINNENDCRGQMTVKALLRVIAPRYIQRGYRCGPFLLQLTDFSQGNIFVDRDWNITCLIDLEWICALPVEMLNVPYWLTGCAIDEIQGSHYNEYDEVRQEFIRILEEEEQTIIATHKISVSRNMNKMWETKGMWFWHCISSVNAMYYLLETHLCPLSTAAEKVISNFWDKNAGEVVEKKLADRSKYDEELKACFVSAGSCHDRPNVP</sequence>
<evidence type="ECO:0008006" key="3">
    <source>
        <dbReference type="Google" id="ProtNLM"/>
    </source>
</evidence>
<protein>
    <recommendedName>
        <fullName evidence="3">Aminoglycoside phosphotransferase domain-containing protein</fullName>
    </recommendedName>
</protein>
<name>A0A7H8QWB9_TALRU</name>
<keyword evidence="2" id="KW-1185">Reference proteome</keyword>
<dbReference type="PANTHER" id="PTHR21310">
    <property type="entry name" value="AMINOGLYCOSIDE PHOSPHOTRANSFERASE-RELATED-RELATED"/>
    <property type="match status" value="1"/>
</dbReference>
<evidence type="ECO:0000313" key="1">
    <source>
        <dbReference type="EMBL" id="QKX58116.1"/>
    </source>
</evidence>
<dbReference type="Proteomes" id="UP000509510">
    <property type="component" value="Chromosome III"/>
</dbReference>
<dbReference type="AlphaFoldDB" id="A0A7H8QWB9"/>
<reference evidence="2" key="1">
    <citation type="submission" date="2020-06" db="EMBL/GenBank/DDBJ databases">
        <title>A chromosome-scale genome assembly of Talaromyces rugulosus W13939.</title>
        <authorList>
            <person name="Wang B."/>
            <person name="Guo L."/>
            <person name="Ye K."/>
            <person name="Wang L."/>
        </authorList>
    </citation>
    <scope>NUCLEOTIDE SEQUENCE [LARGE SCALE GENOMIC DNA]</scope>
    <source>
        <strain evidence="2">W13939</strain>
    </source>
</reference>
<dbReference type="GeneID" id="55992735"/>
<dbReference type="PANTHER" id="PTHR21310:SF37">
    <property type="entry name" value="AMINOGLYCOSIDE PHOSPHOTRANSFERASE DOMAIN-CONTAINING PROTEIN"/>
    <property type="match status" value="1"/>
</dbReference>
<accession>A0A7H8QWB9</accession>
<organism evidence="1 2">
    <name type="scientific">Talaromyces rugulosus</name>
    <name type="common">Penicillium rugulosum</name>
    <dbReference type="NCBI Taxonomy" id="121627"/>
    <lineage>
        <taxon>Eukaryota</taxon>
        <taxon>Fungi</taxon>
        <taxon>Dikarya</taxon>
        <taxon>Ascomycota</taxon>
        <taxon>Pezizomycotina</taxon>
        <taxon>Eurotiomycetes</taxon>
        <taxon>Eurotiomycetidae</taxon>
        <taxon>Eurotiales</taxon>
        <taxon>Trichocomaceae</taxon>
        <taxon>Talaromyces</taxon>
        <taxon>Talaromyces sect. Islandici</taxon>
    </lineage>
</organism>
<dbReference type="EMBL" id="CP055900">
    <property type="protein sequence ID" value="QKX58116.1"/>
    <property type="molecule type" value="Genomic_DNA"/>
</dbReference>
<dbReference type="RefSeq" id="XP_035344294.1">
    <property type="nucleotide sequence ID" value="XM_035488401.1"/>
</dbReference>
<gene>
    <name evidence="1" type="ORF">TRUGW13939_05237</name>
</gene>
<evidence type="ECO:0000313" key="2">
    <source>
        <dbReference type="Proteomes" id="UP000509510"/>
    </source>
</evidence>
<proteinExistence type="predicted"/>
<dbReference type="InterPro" id="IPR051678">
    <property type="entry name" value="AGP_Transferase"/>
</dbReference>